<evidence type="ECO:0000256" key="1">
    <source>
        <dbReference type="ARBA" id="ARBA00023267"/>
    </source>
</evidence>
<dbReference type="FunFam" id="2.40.50.100:FF:000003">
    <property type="entry name" value="Acetyl-CoA carboxylase biotin carboxyl carrier protein"/>
    <property type="match status" value="1"/>
</dbReference>
<proteinExistence type="predicted"/>
<dbReference type="PROSITE" id="PS50968">
    <property type="entry name" value="BIOTINYL_LIPOYL"/>
    <property type="match status" value="1"/>
</dbReference>
<dbReference type="EMBL" id="JAEQBW010000015">
    <property type="protein sequence ID" value="MBK6267198.1"/>
    <property type="molecule type" value="Genomic_DNA"/>
</dbReference>
<keyword evidence="1" id="KW-0092">Biotin</keyword>
<dbReference type="InterPro" id="IPR001882">
    <property type="entry name" value="Biotin_BS"/>
</dbReference>
<dbReference type="PANTHER" id="PTHR45266:SF3">
    <property type="entry name" value="OXALOACETATE DECARBOXYLASE ALPHA CHAIN"/>
    <property type="match status" value="1"/>
</dbReference>
<sequence>MYKVNISNVEEEVSVLLKENDIFINNEPFNWDIYPIDKNSFHIIYKNKSLTAYVISVDYVSKEFVLQINGKIIELSLKDKMDILLEELGMSDLAKTQINEVKAPMPGLISEILVKEGDEVKEGDSLLILEAMKMENVIKSPGEGKISEIKIQKGNSVEKNQILIQF</sequence>
<dbReference type="InterPro" id="IPR050709">
    <property type="entry name" value="Biotin_Carboxyl_Carrier/Decarb"/>
</dbReference>
<dbReference type="InterPro" id="IPR011053">
    <property type="entry name" value="Single_hybrid_motif"/>
</dbReference>
<keyword evidence="4" id="KW-1185">Reference proteome</keyword>
<dbReference type="PROSITE" id="PS00188">
    <property type="entry name" value="BIOTIN"/>
    <property type="match status" value="1"/>
</dbReference>
<organism evidence="3 4">
    <name type="scientific">Marivirga aurantiaca</name>
    <dbReference type="NCBI Taxonomy" id="2802615"/>
    <lineage>
        <taxon>Bacteria</taxon>
        <taxon>Pseudomonadati</taxon>
        <taxon>Bacteroidota</taxon>
        <taxon>Cytophagia</taxon>
        <taxon>Cytophagales</taxon>
        <taxon>Marivirgaceae</taxon>
        <taxon>Marivirga</taxon>
    </lineage>
</organism>
<gene>
    <name evidence="3" type="ORF">JKA74_19290</name>
</gene>
<dbReference type="Gene3D" id="2.40.50.100">
    <property type="match status" value="1"/>
</dbReference>
<accession>A0A934X1E3</accession>
<evidence type="ECO:0000313" key="3">
    <source>
        <dbReference type="EMBL" id="MBK6267198.1"/>
    </source>
</evidence>
<dbReference type="PANTHER" id="PTHR45266">
    <property type="entry name" value="OXALOACETATE DECARBOXYLASE ALPHA CHAIN"/>
    <property type="match status" value="1"/>
</dbReference>
<dbReference type="SUPFAM" id="SSF51230">
    <property type="entry name" value="Single hybrid motif"/>
    <property type="match status" value="1"/>
</dbReference>
<dbReference type="CDD" id="cd06850">
    <property type="entry name" value="biotinyl_domain"/>
    <property type="match status" value="1"/>
</dbReference>
<reference evidence="3" key="1">
    <citation type="submission" date="2021-01" db="EMBL/GenBank/DDBJ databases">
        <title>Marivirga aurantiaca sp. nov., isolated from intertidal surface sediments.</title>
        <authorList>
            <person name="Zhang M."/>
        </authorList>
    </citation>
    <scope>NUCLEOTIDE SEQUENCE</scope>
    <source>
        <strain evidence="3">S37H4</strain>
    </source>
</reference>
<feature type="domain" description="Lipoyl-binding" evidence="2">
    <location>
        <begin position="85"/>
        <end position="166"/>
    </location>
</feature>
<dbReference type="AlphaFoldDB" id="A0A934X1E3"/>
<evidence type="ECO:0000313" key="4">
    <source>
        <dbReference type="Proteomes" id="UP000611723"/>
    </source>
</evidence>
<dbReference type="Pfam" id="PF00364">
    <property type="entry name" value="Biotin_lipoyl"/>
    <property type="match status" value="1"/>
</dbReference>
<dbReference type="RefSeq" id="WP_201432887.1">
    <property type="nucleotide sequence ID" value="NZ_JAEQBW010000015.1"/>
</dbReference>
<dbReference type="Proteomes" id="UP000611723">
    <property type="component" value="Unassembled WGS sequence"/>
</dbReference>
<comment type="caution">
    <text evidence="3">The sequence shown here is derived from an EMBL/GenBank/DDBJ whole genome shotgun (WGS) entry which is preliminary data.</text>
</comment>
<evidence type="ECO:0000259" key="2">
    <source>
        <dbReference type="PROSITE" id="PS50968"/>
    </source>
</evidence>
<dbReference type="InterPro" id="IPR000089">
    <property type="entry name" value="Biotin_lipoyl"/>
</dbReference>
<protein>
    <submittedName>
        <fullName evidence="3">Acetyl-CoA carboxylase biotin carboxyl carrier protein subunit</fullName>
    </submittedName>
</protein>
<name>A0A934X1E3_9BACT</name>